<organism evidence="1 2">
    <name type="scientific">Phytophthora megakarya</name>
    <dbReference type="NCBI Taxonomy" id="4795"/>
    <lineage>
        <taxon>Eukaryota</taxon>
        <taxon>Sar</taxon>
        <taxon>Stramenopiles</taxon>
        <taxon>Oomycota</taxon>
        <taxon>Peronosporomycetes</taxon>
        <taxon>Peronosporales</taxon>
        <taxon>Peronosporaceae</taxon>
        <taxon>Phytophthora</taxon>
    </lineage>
</organism>
<dbReference type="AlphaFoldDB" id="A0A225WX68"/>
<dbReference type="EMBL" id="NBNE01000144">
    <property type="protein sequence ID" value="OWZ22344.1"/>
    <property type="molecule type" value="Genomic_DNA"/>
</dbReference>
<keyword evidence="2" id="KW-1185">Reference proteome</keyword>
<gene>
    <name evidence="1" type="ORF">PHMEG_0002969</name>
</gene>
<keyword evidence="1" id="KW-0548">Nucleotidyltransferase</keyword>
<keyword evidence="1" id="KW-0808">Transferase</keyword>
<name>A0A225WX68_9STRA</name>
<sequence>MLAGQAPKRLGDKNIYSAGELEDLRTLNRLGEVVHPTTRDANAASTHQELRRTIQTTPSGRILKELEVQRLRPDRVRTAQEENTWIANLNKFLDGDISELSKREAKNSAKLAEQYRVGGVVYCIPRTWERDREHRDTIMKLVVPKTLRGDV</sequence>
<keyword evidence="1" id="KW-0695">RNA-directed DNA polymerase</keyword>
<dbReference type="OrthoDB" id="139996at2759"/>
<accession>A0A225WX68</accession>
<comment type="caution">
    <text evidence="1">The sequence shown here is derived from an EMBL/GenBank/DDBJ whole genome shotgun (WGS) entry which is preliminary data.</text>
</comment>
<evidence type="ECO:0000313" key="2">
    <source>
        <dbReference type="Proteomes" id="UP000198211"/>
    </source>
</evidence>
<evidence type="ECO:0000313" key="1">
    <source>
        <dbReference type="EMBL" id="OWZ22344.1"/>
    </source>
</evidence>
<reference evidence="2" key="1">
    <citation type="submission" date="2017-03" db="EMBL/GenBank/DDBJ databases">
        <title>Phytopthora megakarya and P. palmivora, two closely related causual agents of cacao black pod achieved similar genome size and gene model numbers by different mechanisms.</title>
        <authorList>
            <person name="Ali S."/>
            <person name="Shao J."/>
            <person name="Larry D.J."/>
            <person name="Kronmiller B."/>
            <person name="Shen D."/>
            <person name="Strem M.D."/>
            <person name="Melnick R.L."/>
            <person name="Guiltinan M.J."/>
            <person name="Tyler B.M."/>
            <person name="Meinhardt L.W."/>
            <person name="Bailey B.A."/>
        </authorList>
    </citation>
    <scope>NUCLEOTIDE SEQUENCE [LARGE SCALE GENOMIC DNA]</scope>
    <source>
        <strain evidence="2">zdho120</strain>
    </source>
</reference>
<dbReference type="GO" id="GO:0003964">
    <property type="term" value="F:RNA-directed DNA polymerase activity"/>
    <property type="evidence" value="ECO:0007669"/>
    <property type="project" value="UniProtKB-KW"/>
</dbReference>
<dbReference type="Proteomes" id="UP000198211">
    <property type="component" value="Unassembled WGS sequence"/>
</dbReference>
<protein>
    <submittedName>
        <fullName evidence="1">Reverse transcriptase</fullName>
    </submittedName>
</protein>
<proteinExistence type="predicted"/>